<dbReference type="SUPFAM" id="SSF51366">
    <property type="entry name" value="Ribulose-phoshate binding barrel"/>
    <property type="match status" value="1"/>
</dbReference>
<dbReference type="CDD" id="cd00405">
    <property type="entry name" value="PRAI"/>
    <property type="match status" value="1"/>
</dbReference>
<comment type="caution">
    <text evidence="11">The sequence shown here is derived from an EMBL/GenBank/DDBJ whole genome shotgun (WGS) entry which is preliminary data.</text>
</comment>
<dbReference type="Pfam" id="PF00697">
    <property type="entry name" value="PRAI"/>
    <property type="match status" value="1"/>
</dbReference>
<proteinExistence type="inferred from homology"/>
<keyword evidence="5 9" id="KW-0028">Amino-acid biosynthesis</keyword>
<sequence length="228" mass="24417">MEVGARPLVKICGIREEATVADMNGLPVHYVGFVFAKSRRQVTAEQAARLREAVGRSAMAGGAAPLTVGVFVNPTMEELADAVAAAKLDVVQLHGDETPDFCREVGSRFGVEVWRALSVDEEEAEESGTVRGPGRLEAYKGAVSAVLLDTAGGGTGRTFRWERIPSYLERAHRLGFKLFVAGGLNPENVDELLSRYEPDGVDISSGVETDGVKDIGKIAAFAERVKRG</sequence>
<comment type="catalytic activity">
    <reaction evidence="1 9">
        <text>N-(5-phospho-beta-D-ribosyl)anthranilate = 1-(2-carboxyphenylamino)-1-deoxy-D-ribulose 5-phosphate</text>
        <dbReference type="Rhea" id="RHEA:21540"/>
        <dbReference type="ChEBI" id="CHEBI:18277"/>
        <dbReference type="ChEBI" id="CHEBI:58613"/>
        <dbReference type="EC" id="5.3.1.24"/>
    </reaction>
</comment>
<dbReference type="GO" id="GO:0004640">
    <property type="term" value="F:phosphoribosylanthranilate isomerase activity"/>
    <property type="evidence" value="ECO:0007669"/>
    <property type="project" value="UniProtKB-UniRule"/>
</dbReference>
<feature type="domain" description="N-(5'phosphoribosyl) anthranilate isomerase (PRAI)" evidence="10">
    <location>
        <begin position="9"/>
        <end position="223"/>
    </location>
</feature>
<dbReference type="GO" id="GO:0000162">
    <property type="term" value="P:L-tryptophan biosynthetic process"/>
    <property type="evidence" value="ECO:0007669"/>
    <property type="project" value="UniProtKB-UniRule"/>
</dbReference>
<evidence type="ECO:0000256" key="6">
    <source>
        <dbReference type="ARBA" id="ARBA00022822"/>
    </source>
</evidence>
<evidence type="ECO:0000313" key="11">
    <source>
        <dbReference type="EMBL" id="MBB6735745.1"/>
    </source>
</evidence>
<evidence type="ECO:0000256" key="8">
    <source>
        <dbReference type="ARBA" id="ARBA00023235"/>
    </source>
</evidence>
<dbReference type="EMBL" id="JACJVO010000056">
    <property type="protein sequence ID" value="MBB6735745.1"/>
    <property type="molecule type" value="Genomic_DNA"/>
</dbReference>
<dbReference type="InterPro" id="IPR001240">
    <property type="entry name" value="PRAI_dom"/>
</dbReference>
<reference evidence="11 12" key="1">
    <citation type="submission" date="2020-08" db="EMBL/GenBank/DDBJ databases">
        <title>Cohnella phylogeny.</title>
        <authorList>
            <person name="Dunlap C."/>
        </authorList>
    </citation>
    <scope>NUCLEOTIDE SEQUENCE [LARGE SCALE GENOMIC DNA]</scope>
    <source>
        <strain evidence="11 12">CBP 2801</strain>
    </source>
</reference>
<evidence type="ECO:0000313" key="12">
    <source>
        <dbReference type="Proteomes" id="UP000564644"/>
    </source>
</evidence>
<keyword evidence="8 9" id="KW-0413">Isomerase</keyword>
<name>A0A7X0VZH8_9BACL</name>
<dbReference type="InterPro" id="IPR011060">
    <property type="entry name" value="RibuloseP-bd_barrel"/>
</dbReference>
<organism evidence="11 12">
    <name type="scientific">Cohnella zeiphila</name>
    <dbReference type="NCBI Taxonomy" id="2761120"/>
    <lineage>
        <taxon>Bacteria</taxon>
        <taxon>Bacillati</taxon>
        <taxon>Bacillota</taxon>
        <taxon>Bacilli</taxon>
        <taxon>Bacillales</taxon>
        <taxon>Paenibacillaceae</taxon>
        <taxon>Cohnella</taxon>
    </lineage>
</organism>
<evidence type="ECO:0000256" key="7">
    <source>
        <dbReference type="ARBA" id="ARBA00023141"/>
    </source>
</evidence>
<keyword evidence="6 9" id="KW-0822">Tryptophan biosynthesis</keyword>
<evidence type="ECO:0000256" key="2">
    <source>
        <dbReference type="ARBA" id="ARBA00004664"/>
    </source>
</evidence>
<dbReference type="AlphaFoldDB" id="A0A7X0VZH8"/>
<keyword evidence="7 9" id="KW-0057">Aromatic amino acid biosynthesis</keyword>
<protein>
    <recommendedName>
        <fullName evidence="4 9">N-(5'-phosphoribosyl)anthranilate isomerase</fullName>
        <shortName evidence="9">PRAI</shortName>
        <ecNumber evidence="3 9">5.3.1.24</ecNumber>
    </recommendedName>
</protein>
<evidence type="ECO:0000256" key="9">
    <source>
        <dbReference type="HAMAP-Rule" id="MF_00135"/>
    </source>
</evidence>
<dbReference type="HAMAP" id="MF_00135">
    <property type="entry name" value="PRAI"/>
    <property type="match status" value="1"/>
</dbReference>
<dbReference type="Proteomes" id="UP000564644">
    <property type="component" value="Unassembled WGS sequence"/>
</dbReference>
<dbReference type="PANTHER" id="PTHR42894">
    <property type="entry name" value="N-(5'-PHOSPHORIBOSYL)ANTHRANILATE ISOMERASE"/>
    <property type="match status" value="1"/>
</dbReference>
<evidence type="ECO:0000256" key="5">
    <source>
        <dbReference type="ARBA" id="ARBA00022605"/>
    </source>
</evidence>
<evidence type="ECO:0000259" key="10">
    <source>
        <dbReference type="Pfam" id="PF00697"/>
    </source>
</evidence>
<dbReference type="EC" id="5.3.1.24" evidence="3 9"/>
<evidence type="ECO:0000256" key="1">
    <source>
        <dbReference type="ARBA" id="ARBA00001164"/>
    </source>
</evidence>
<dbReference type="InterPro" id="IPR013785">
    <property type="entry name" value="Aldolase_TIM"/>
</dbReference>
<comment type="similarity">
    <text evidence="9">Belongs to the TrpF family.</text>
</comment>
<gene>
    <name evidence="9" type="primary">trpF</name>
    <name evidence="11" type="ORF">H7C18_33025</name>
</gene>
<dbReference type="Gene3D" id="3.20.20.70">
    <property type="entry name" value="Aldolase class I"/>
    <property type="match status" value="1"/>
</dbReference>
<comment type="pathway">
    <text evidence="2 9">Amino-acid biosynthesis; L-tryptophan biosynthesis; L-tryptophan from chorismate: step 3/5.</text>
</comment>
<dbReference type="InterPro" id="IPR044643">
    <property type="entry name" value="TrpF_fam"/>
</dbReference>
<dbReference type="UniPathway" id="UPA00035">
    <property type="reaction ID" value="UER00042"/>
</dbReference>
<keyword evidence="12" id="KW-1185">Reference proteome</keyword>
<evidence type="ECO:0000256" key="4">
    <source>
        <dbReference type="ARBA" id="ARBA00022272"/>
    </source>
</evidence>
<evidence type="ECO:0000256" key="3">
    <source>
        <dbReference type="ARBA" id="ARBA00012572"/>
    </source>
</evidence>
<dbReference type="PANTHER" id="PTHR42894:SF1">
    <property type="entry name" value="N-(5'-PHOSPHORIBOSYL)ANTHRANILATE ISOMERASE"/>
    <property type="match status" value="1"/>
</dbReference>
<accession>A0A7X0VZH8</accession>